<keyword evidence="4" id="KW-1185">Reference proteome</keyword>
<comment type="caution">
    <text evidence="3">The sequence shown here is derived from an EMBL/GenBank/DDBJ whole genome shotgun (WGS) entry which is preliminary data.</text>
</comment>
<dbReference type="GO" id="GO:0016787">
    <property type="term" value="F:hydrolase activity"/>
    <property type="evidence" value="ECO:0007669"/>
    <property type="project" value="UniProtKB-KW"/>
</dbReference>
<dbReference type="RefSeq" id="WP_218392744.1">
    <property type="nucleotide sequence ID" value="NZ_JAHUZE010000002.1"/>
</dbReference>
<dbReference type="PANTHER" id="PTHR43736:SF1">
    <property type="entry name" value="DIHYDRONEOPTERIN TRIPHOSPHATE DIPHOSPHATASE"/>
    <property type="match status" value="1"/>
</dbReference>
<feature type="domain" description="Nudix hydrolase" evidence="2">
    <location>
        <begin position="2"/>
        <end position="128"/>
    </location>
</feature>
<sequence>MTPTRAAMAVVVREGHVLLVQRRKPPDAGLWGYPGGHLDPGESHETGALRELHEETGVLARSIAVLDVLEIRAEGYAFDLAAVLCAHVAGEPVAADDAMAAEWVPIGDVLARRPPMSDRVDEVLEAALRALAR</sequence>
<dbReference type="PROSITE" id="PS00893">
    <property type="entry name" value="NUDIX_BOX"/>
    <property type="match status" value="1"/>
</dbReference>
<keyword evidence="3" id="KW-0378">Hydrolase</keyword>
<dbReference type="Proteomes" id="UP000756530">
    <property type="component" value="Unassembled WGS sequence"/>
</dbReference>
<evidence type="ECO:0000256" key="1">
    <source>
        <dbReference type="ARBA" id="ARBA00001946"/>
    </source>
</evidence>
<name>A0ABS6T507_9RHOB</name>
<evidence type="ECO:0000313" key="4">
    <source>
        <dbReference type="Proteomes" id="UP000756530"/>
    </source>
</evidence>
<evidence type="ECO:0000259" key="2">
    <source>
        <dbReference type="PROSITE" id="PS51462"/>
    </source>
</evidence>
<organism evidence="3 4">
    <name type="scientific">Maritimibacter dapengensis</name>
    <dbReference type="NCBI Taxonomy" id="2836868"/>
    <lineage>
        <taxon>Bacteria</taxon>
        <taxon>Pseudomonadati</taxon>
        <taxon>Pseudomonadota</taxon>
        <taxon>Alphaproteobacteria</taxon>
        <taxon>Rhodobacterales</taxon>
        <taxon>Roseobacteraceae</taxon>
        <taxon>Maritimibacter</taxon>
    </lineage>
</organism>
<gene>
    <name evidence="3" type="ORF">KJP28_11905</name>
</gene>
<dbReference type="CDD" id="cd04673">
    <property type="entry name" value="NUDIX_ADPRase"/>
    <property type="match status" value="1"/>
</dbReference>
<reference evidence="3 4" key="1">
    <citation type="submission" date="2021-05" db="EMBL/GenBank/DDBJ databases">
        <title>Culturable bacteria isolated from Daya Bay.</title>
        <authorList>
            <person name="Zheng W."/>
            <person name="Yu S."/>
            <person name="Huang Y."/>
        </authorList>
    </citation>
    <scope>NUCLEOTIDE SEQUENCE [LARGE SCALE GENOMIC DNA]</scope>
    <source>
        <strain evidence="3 4">DP4N28-5</strain>
    </source>
</reference>
<accession>A0ABS6T507</accession>
<dbReference type="EMBL" id="JAHUZE010000002">
    <property type="protein sequence ID" value="MBV7379631.1"/>
    <property type="molecule type" value="Genomic_DNA"/>
</dbReference>
<dbReference type="PANTHER" id="PTHR43736">
    <property type="entry name" value="ADP-RIBOSE PYROPHOSPHATASE"/>
    <property type="match status" value="1"/>
</dbReference>
<dbReference type="PROSITE" id="PS51462">
    <property type="entry name" value="NUDIX"/>
    <property type="match status" value="1"/>
</dbReference>
<dbReference type="InterPro" id="IPR000086">
    <property type="entry name" value="NUDIX_hydrolase_dom"/>
</dbReference>
<protein>
    <submittedName>
        <fullName evidence="3">NUDIX hydrolase</fullName>
    </submittedName>
</protein>
<dbReference type="Pfam" id="PF00293">
    <property type="entry name" value="NUDIX"/>
    <property type="match status" value="1"/>
</dbReference>
<proteinExistence type="predicted"/>
<comment type="cofactor">
    <cofactor evidence="1">
        <name>Mg(2+)</name>
        <dbReference type="ChEBI" id="CHEBI:18420"/>
    </cofactor>
</comment>
<dbReference type="InterPro" id="IPR020084">
    <property type="entry name" value="NUDIX_hydrolase_CS"/>
</dbReference>
<evidence type="ECO:0000313" key="3">
    <source>
        <dbReference type="EMBL" id="MBV7379631.1"/>
    </source>
</evidence>